<name>A0A4R9LVX5_9LEPT</name>
<dbReference type="InterPro" id="IPR001646">
    <property type="entry name" value="5peptide_repeat"/>
</dbReference>
<comment type="caution">
    <text evidence="2">The sequence shown here is derived from an EMBL/GenBank/DDBJ whole genome shotgun (WGS) entry which is preliminary data.</text>
</comment>
<dbReference type="Gene3D" id="2.160.20.80">
    <property type="entry name" value="E3 ubiquitin-protein ligase SopA"/>
    <property type="match status" value="1"/>
</dbReference>
<dbReference type="OrthoDB" id="334966at2"/>
<evidence type="ECO:0000259" key="1">
    <source>
        <dbReference type="Pfam" id="PF01592"/>
    </source>
</evidence>
<dbReference type="InterPro" id="IPR051082">
    <property type="entry name" value="Pentapeptide-BTB/POZ_domain"/>
</dbReference>
<evidence type="ECO:0000313" key="3">
    <source>
        <dbReference type="Proteomes" id="UP000298264"/>
    </source>
</evidence>
<dbReference type="PANTHER" id="PTHR14136:SF17">
    <property type="entry name" value="BTB_POZ DOMAIN-CONTAINING PROTEIN KCTD9"/>
    <property type="match status" value="1"/>
</dbReference>
<organism evidence="2 3">
    <name type="scientific">Leptospira ilyithenensis</name>
    <dbReference type="NCBI Taxonomy" id="2484901"/>
    <lineage>
        <taxon>Bacteria</taxon>
        <taxon>Pseudomonadati</taxon>
        <taxon>Spirochaetota</taxon>
        <taxon>Spirochaetia</taxon>
        <taxon>Leptospirales</taxon>
        <taxon>Leptospiraceae</taxon>
        <taxon>Leptospira</taxon>
    </lineage>
</organism>
<sequence length="266" mass="29475">MAVMDFARYKEINDQRLNYREMEDANVVSYYRNTGCGDGYRIYLKVSPESIIEDASYTTTGCGFGIVALAMATEYAKGKKIEDLRTLTPDTLETLFEFPERRKNYPESAVAALKKAVEDWEKGGGVPPEKRVTKAKAMDLLQTQGHLREASLSSVMLEKENFNGVDFSNADLHNAFLQNSSFVGANFSGANLKASFFNGANLMNANFRGADLRFAKLAGANLEGADFTDAIYDIGTRVDQKQMHIFDVMKKGGKDLYLNQEESAAG</sequence>
<dbReference type="GO" id="GO:0016226">
    <property type="term" value="P:iron-sulfur cluster assembly"/>
    <property type="evidence" value="ECO:0007669"/>
    <property type="project" value="InterPro"/>
</dbReference>
<dbReference type="EMBL" id="RQHV01000001">
    <property type="protein sequence ID" value="TGN16764.1"/>
    <property type="molecule type" value="Genomic_DNA"/>
</dbReference>
<dbReference type="GO" id="GO:0051536">
    <property type="term" value="F:iron-sulfur cluster binding"/>
    <property type="evidence" value="ECO:0007669"/>
    <property type="project" value="InterPro"/>
</dbReference>
<reference evidence="2" key="1">
    <citation type="journal article" date="2019" name="PLoS Negl. Trop. Dis.">
        <title>Revisiting the worldwide diversity of Leptospira species in the environment.</title>
        <authorList>
            <person name="Vincent A.T."/>
            <person name="Schiettekatte O."/>
            <person name="Bourhy P."/>
            <person name="Veyrier F.J."/>
            <person name="Picardeau M."/>
        </authorList>
    </citation>
    <scope>NUCLEOTIDE SEQUENCE [LARGE SCALE GENOMIC DNA]</scope>
    <source>
        <strain evidence="2">201400974</strain>
    </source>
</reference>
<evidence type="ECO:0000313" key="2">
    <source>
        <dbReference type="EMBL" id="TGN16764.1"/>
    </source>
</evidence>
<proteinExistence type="predicted"/>
<dbReference type="Gene3D" id="3.90.1010.10">
    <property type="match status" value="1"/>
</dbReference>
<dbReference type="CDD" id="cd06664">
    <property type="entry name" value="IscU_like"/>
    <property type="match status" value="1"/>
</dbReference>
<dbReference type="AlphaFoldDB" id="A0A4R9LVX5"/>
<dbReference type="Pfam" id="PF13599">
    <property type="entry name" value="Pentapeptide_4"/>
    <property type="match status" value="1"/>
</dbReference>
<dbReference type="SUPFAM" id="SSF141571">
    <property type="entry name" value="Pentapeptide repeat-like"/>
    <property type="match status" value="1"/>
</dbReference>
<keyword evidence="3" id="KW-1185">Reference proteome</keyword>
<protein>
    <recommendedName>
        <fullName evidence="1">NIF system FeS cluster assembly NifU N-terminal domain-containing protein</fullName>
    </recommendedName>
</protein>
<dbReference type="SUPFAM" id="SSF82649">
    <property type="entry name" value="SufE/NifU"/>
    <property type="match status" value="1"/>
</dbReference>
<gene>
    <name evidence="2" type="ORF">EHS11_00135</name>
</gene>
<feature type="domain" description="NIF system FeS cluster assembly NifU N-terminal" evidence="1">
    <location>
        <begin position="22"/>
        <end position="122"/>
    </location>
</feature>
<dbReference type="Proteomes" id="UP000298264">
    <property type="component" value="Unassembled WGS sequence"/>
</dbReference>
<dbReference type="InterPro" id="IPR002871">
    <property type="entry name" value="NIF_FeS_clus_asmbl_NifU_N"/>
</dbReference>
<dbReference type="GO" id="GO:0005506">
    <property type="term" value="F:iron ion binding"/>
    <property type="evidence" value="ECO:0007669"/>
    <property type="project" value="InterPro"/>
</dbReference>
<dbReference type="RefSeq" id="WP_135762395.1">
    <property type="nucleotide sequence ID" value="NZ_RQHV01000001.1"/>
</dbReference>
<dbReference type="Pfam" id="PF01592">
    <property type="entry name" value="NifU_N"/>
    <property type="match status" value="1"/>
</dbReference>
<dbReference type="PANTHER" id="PTHR14136">
    <property type="entry name" value="BTB_POZ DOMAIN-CONTAINING PROTEIN KCTD9"/>
    <property type="match status" value="1"/>
</dbReference>
<accession>A0A4R9LVX5</accession>